<feature type="region of interest" description="Disordered" evidence="1">
    <location>
        <begin position="74"/>
        <end position="99"/>
    </location>
</feature>
<keyword evidence="4" id="KW-1185">Reference proteome</keyword>
<sequence length="263" mass="27833">MNTQLTDLMQRATENLEPVTPDLLERSVTHGLRLRRRRTVIRTASGAGAVLATVGLIAGGVQLLSSPADTATAGTPAPLPVTKPSAKPSPATNSAPTYKPGPTATKALATLQSLVAAPGRTFAEPETWGERDFAGAAYVVNDGKGATRVDVMLSGGGEANPCVPHRAGCTSLPDGSFLYTSKEEPTYNDGRQAEFSVVANRVMLYRPDGRNINLTSYNGPAEKGRQHTRTHPMLSVQDLTTLAKSKAWKLPPVRSSSFGKPTK</sequence>
<name>A0A841DPG8_9ACTN</name>
<accession>A0A841DPG8</accession>
<evidence type="ECO:0000313" key="4">
    <source>
        <dbReference type="Proteomes" id="UP000558997"/>
    </source>
</evidence>
<evidence type="ECO:0000256" key="1">
    <source>
        <dbReference type="SAM" id="MobiDB-lite"/>
    </source>
</evidence>
<feature type="transmembrane region" description="Helical" evidence="2">
    <location>
        <begin position="40"/>
        <end position="61"/>
    </location>
</feature>
<dbReference type="Proteomes" id="UP000558997">
    <property type="component" value="Unassembled WGS sequence"/>
</dbReference>
<dbReference type="AlphaFoldDB" id="A0A841DPG8"/>
<dbReference type="EMBL" id="JACHNF010000001">
    <property type="protein sequence ID" value="MBB5979791.1"/>
    <property type="molecule type" value="Genomic_DNA"/>
</dbReference>
<reference evidence="3 4" key="1">
    <citation type="submission" date="2020-08" db="EMBL/GenBank/DDBJ databases">
        <title>Sequencing the genomes of 1000 actinobacteria strains.</title>
        <authorList>
            <person name="Klenk H.-P."/>
        </authorList>
    </citation>
    <scope>NUCLEOTIDE SEQUENCE [LARGE SCALE GENOMIC DNA]</scope>
    <source>
        <strain evidence="3 4">DSM 17294</strain>
    </source>
</reference>
<proteinExistence type="predicted"/>
<dbReference type="RefSeq" id="WP_184835029.1">
    <property type="nucleotide sequence ID" value="NZ_BAAAVN010000006.1"/>
</dbReference>
<protein>
    <submittedName>
        <fullName evidence="3">Uncharacterized protein</fullName>
    </submittedName>
</protein>
<gene>
    <name evidence="3" type="ORF">HDA44_003132</name>
</gene>
<evidence type="ECO:0000256" key="2">
    <source>
        <dbReference type="SAM" id="Phobius"/>
    </source>
</evidence>
<keyword evidence="2" id="KW-0472">Membrane</keyword>
<evidence type="ECO:0000313" key="3">
    <source>
        <dbReference type="EMBL" id="MBB5979791.1"/>
    </source>
</evidence>
<keyword evidence="2" id="KW-0812">Transmembrane</keyword>
<keyword evidence="2" id="KW-1133">Transmembrane helix</keyword>
<comment type="caution">
    <text evidence="3">The sequence shown here is derived from an EMBL/GenBank/DDBJ whole genome shotgun (WGS) entry which is preliminary data.</text>
</comment>
<organism evidence="3 4">
    <name type="scientific">Kribbella solani</name>
    <dbReference type="NCBI Taxonomy" id="236067"/>
    <lineage>
        <taxon>Bacteria</taxon>
        <taxon>Bacillati</taxon>
        <taxon>Actinomycetota</taxon>
        <taxon>Actinomycetes</taxon>
        <taxon>Propionibacteriales</taxon>
        <taxon>Kribbellaceae</taxon>
        <taxon>Kribbella</taxon>
    </lineage>
</organism>